<evidence type="ECO:0000313" key="14">
    <source>
        <dbReference type="EMBL" id="JAS58544.1"/>
    </source>
</evidence>
<dbReference type="EMBL" id="GECZ01011225">
    <property type="protein sequence ID" value="JAS58544.1"/>
    <property type="molecule type" value="Transcribed_RNA"/>
</dbReference>
<feature type="signal peptide" evidence="12">
    <location>
        <begin position="1"/>
        <end position="17"/>
    </location>
</feature>
<dbReference type="GO" id="GO:0004842">
    <property type="term" value="F:ubiquitin-protein transferase activity"/>
    <property type="evidence" value="ECO:0007669"/>
    <property type="project" value="TreeGrafter"/>
</dbReference>
<evidence type="ECO:0000256" key="5">
    <source>
        <dbReference type="ARBA" id="ARBA00022771"/>
    </source>
</evidence>
<evidence type="ECO:0000256" key="1">
    <source>
        <dbReference type="ARBA" id="ARBA00004141"/>
    </source>
</evidence>
<accession>A0A1B6G7Z5</accession>
<keyword evidence="7" id="KW-0862">Zinc</keyword>
<protein>
    <recommendedName>
        <fullName evidence="13">RING-CH-type domain-containing protein</fullName>
    </recommendedName>
</protein>
<evidence type="ECO:0000256" key="7">
    <source>
        <dbReference type="ARBA" id="ARBA00022833"/>
    </source>
</evidence>
<feature type="region of interest" description="Disordered" evidence="10">
    <location>
        <begin position="42"/>
        <end position="67"/>
    </location>
</feature>
<evidence type="ECO:0000256" key="11">
    <source>
        <dbReference type="SAM" id="Phobius"/>
    </source>
</evidence>
<evidence type="ECO:0000256" key="6">
    <source>
        <dbReference type="ARBA" id="ARBA00022786"/>
    </source>
</evidence>
<dbReference type="PROSITE" id="PS51292">
    <property type="entry name" value="ZF_RING_CH"/>
    <property type="match status" value="1"/>
</dbReference>
<dbReference type="Gene3D" id="3.30.40.10">
    <property type="entry name" value="Zinc/RING finger domain, C3HC4 (zinc finger)"/>
    <property type="match status" value="1"/>
</dbReference>
<dbReference type="PANTHER" id="PTHR46065">
    <property type="entry name" value="E3 UBIQUITIN-PROTEIN LIGASE MARCH 2/3 FAMILY MEMBER"/>
    <property type="match status" value="1"/>
</dbReference>
<dbReference type="InterPro" id="IPR011016">
    <property type="entry name" value="Znf_RING-CH"/>
</dbReference>
<feature type="domain" description="RING-CH-type" evidence="13">
    <location>
        <begin position="69"/>
        <end position="129"/>
    </location>
</feature>
<evidence type="ECO:0000256" key="2">
    <source>
        <dbReference type="ARBA" id="ARBA00022679"/>
    </source>
</evidence>
<keyword evidence="12" id="KW-0732">Signal</keyword>
<keyword evidence="5" id="KW-0863">Zinc-finger</keyword>
<keyword evidence="9 11" id="KW-0472">Membrane</keyword>
<feature type="chain" id="PRO_5008583357" description="RING-CH-type domain-containing protein" evidence="12">
    <location>
        <begin position="18"/>
        <end position="262"/>
    </location>
</feature>
<dbReference type="SUPFAM" id="SSF57850">
    <property type="entry name" value="RING/U-box"/>
    <property type="match status" value="1"/>
</dbReference>
<dbReference type="PANTHER" id="PTHR46065:SF3">
    <property type="entry name" value="FI20425P1"/>
    <property type="match status" value="1"/>
</dbReference>
<feature type="non-terminal residue" evidence="14">
    <location>
        <position position="1"/>
    </location>
</feature>
<evidence type="ECO:0000256" key="12">
    <source>
        <dbReference type="SAM" id="SignalP"/>
    </source>
</evidence>
<evidence type="ECO:0000256" key="10">
    <source>
        <dbReference type="SAM" id="MobiDB-lite"/>
    </source>
</evidence>
<feature type="transmembrane region" description="Helical" evidence="11">
    <location>
        <begin position="205"/>
        <end position="223"/>
    </location>
</feature>
<feature type="transmembrane region" description="Helical" evidence="11">
    <location>
        <begin position="158"/>
        <end position="179"/>
    </location>
</feature>
<name>A0A1B6G7Z5_9HEMI</name>
<sequence>LWTQSLLFSCSCELLLGLSSQNSVVMEVENMEVDDILEKVSEPFDTEDGQKQGAMTGTSSDIPDSDSTCSTDSIVSCRICKSGGGSDLVPSPCHCKGSMGTVHISCLEEWLTGSTRDSCELCSVPFHVVRTRKFSCRQSLWFYLRNHVSFFRLLRDMFFLFVSLINTSILLYMWLVYIFKDVLSFLGTKETALDYVMVNNPARSVLYFFFFTLCLVFVTVNAVDDFRRIFYFYFLPWYTWWKNEVEVKLVVQRNNGDKPKDQ</sequence>
<evidence type="ECO:0000256" key="4">
    <source>
        <dbReference type="ARBA" id="ARBA00022723"/>
    </source>
</evidence>
<comment type="subcellular location">
    <subcellularLocation>
        <location evidence="1">Membrane</location>
        <topology evidence="1">Multi-pass membrane protein</topology>
    </subcellularLocation>
</comment>
<dbReference type="GO" id="GO:0008270">
    <property type="term" value="F:zinc ion binding"/>
    <property type="evidence" value="ECO:0007669"/>
    <property type="project" value="UniProtKB-KW"/>
</dbReference>
<keyword evidence="8 11" id="KW-1133">Transmembrane helix</keyword>
<keyword evidence="6" id="KW-0833">Ubl conjugation pathway</keyword>
<evidence type="ECO:0000256" key="3">
    <source>
        <dbReference type="ARBA" id="ARBA00022692"/>
    </source>
</evidence>
<keyword evidence="4" id="KW-0479">Metal-binding</keyword>
<dbReference type="GO" id="GO:0016567">
    <property type="term" value="P:protein ubiquitination"/>
    <property type="evidence" value="ECO:0007669"/>
    <property type="project" value="TreeGrafter"/>
</dbReference>
<evidence type="ECO:0000259" key="13">
    <source>
        <dbReference type="PROSITE" id="PS51292"/>
    </source>
</evidence>
<keyword evidence="3 11" id="KW-0812">Transmembrane</keyword>
<evidence type="ECO:0000256" key="8">
    <source>
        <dbReference type="ARBA" id="ARBA00022989"/>
    </source>
</evidence>
<dbReference type="GO" id="GO:0016020">
    <property type="term" value="C:membrane"/>
    <property type="evidence" value="ECO:0007669"/>
    <property type="project" value="UniProtKB-SubCell"/>
</dbReference>
<dbReference type="SMART" id="SM00744">
    <property type="entry name" value="RINGv"/>
    <property type="match status" value="1"/>
</dbReference>
<reference evidence="14" key="1">
    <citation type="submission" date="2015-11" db="EMBL/GenBank/DDBJ databases">
        <title>De novo transcriptome assembly of four potential Pierce s Disease insect vectors from Arizona vineyards.</title>
        <authorList>
            <person name="Tassone E.E."/>
        </authorList>
    </citation>
    <scope>NUCLEOTIDE SEQUENCE</scope>
</reference>
<dbReference type="AlphaFoldDB" id="A0A1B6G7Z5"/>
<dbReference type="Pfam" id="PF12906">
    <property type="entry name" value="RINGv"/>
    <property type="match status" value="1"/>
</dbReference>
<dbReference type="InterPro" id="IPR013083">
    <property type="entry name" value="Znf_RING/FYVE/PHD"/>
</dbReference>
<evidence type="ECO:0000256" key="9">
    <source>
        <dbReference type="ARBA" id="ARBA00023136"/>
    </source>
</evidence>
<proteinExistence type="predicted"/>
<keyword evidence="2" id="KW-0808">Transferase</keyword>
<feature type="compositionally biased region" description="Polar residues" evidence="10">
    <location>
        <begin position="53"/>
        <end position="67"/>
    </location>
</feature>
<gene>
    <name evidence="14" type="ORF">g.8996</name>
</gene>
<organism evidence="14">
    <name type="scientific">Cuerna arida</name>
    <dbReference type="NCBI Taxonomy" id="1464854"/>
    <lineage>
        <taxon>Eukaryota</taxon>
        <taxon>Metazoa</taxon>
        <taxon>Ecdysozoa</taxon>
        <taxon>Arthropoda</taxon>
        <taxon>Hexapoda</taxon>
        <taxon>Insecta</taxon>
        <taxon>Pterygota</taxon>
        <taxon>Neoptera</taxon>
        <taxon>Paraneoptera</taxon>
        <taxon>Hemiptera</taxon>
        <taxon>Auchenorrhyncha</taxon>
        <taxon>Membracoidea</taxon>
        <taxon>Cicadellidae</taxon>
        <taxon>Cicadellinae</taxon>
        <taxon>Proconiini</taxon>
        <taxon>Cuerna</taxon>
    </lineage>
</organism>